<dbReference type="GO" id="GO:0004497">
    <property type="term" value="F:monooxygenase activity"/>
    <property type="evidence" value="ECO:0007669"/>
    <property type="project" value="UniProtKB-KW"/>
</dbReference>
<accession>A0AAD9F858</accession>
<evidence type="ECO:0000313" key="2">
    <source>
        <dbReference type="Proteomes" id="UP001228049"/>
    </source>
</evidence>
<evidence type="ECO:0000313" key="1">
    <source>
        <dbReference type="EMBL" id="KAK1892324.1"/>
    </source>
</evidence>
<reference evidence="1" key="1">
    <citation type="submission" date="2023-04" db="EMBL/GenBank/DDBJ databases">
        <title>Chromosome-level genome of Chaenocephalus aceratus.</title>
        <authorList>
            <person name="Park H."/>
        </authorList>
    </citation>
    <scope>NUCLEOTIDE SEQUENCE</scope>
    <source>
        <strain evidence="1">DE</strain>
        <tissue evidence="1">Muscle</tissue>
    </source>
</reference>
<name>A0AAD9F858_DISEL</name>
<comment type="caution">
    <text evidence="1">The sequence shown here is derived from an EMBL/GenBank/DDBJ whole genome shotgun (WGS) entry which is preliminary data.</text>
</comment>
<dbReference type="Proteomes" id="UP001228049">
    <property type="component" value="Unassembled WGS sequence"/>
</dbReference>
<proteinExistence type="predicted"/>
<keyword evidence="1" id="KW-0503">Monooxygenase</keyword>
<organism evidence="1 2">
    <name type="scientific">Dissostichus eleginoides</name>
    <name type="common">Patagonian toothfish</name>
    <name type="synonym">Dissostichus amissus</name>
    <dbReference type="NCBI Taxonomy" id="100907"/>
    <lineage>
        <taxon>Eukaryota</taxon>
        <taxon>Metazoa</taxon>
        <taxon>Chordata</taxon>
        <taxon>Craniata</taxon>
        <taxon>Vertebrata</taxon>
        <taxon>Euteleostomi</taxon>
        <taxon>Actinopterygii</taxon>
        <taxon>Neopterygii</taxon>
        <taxon>Teleostei</taxon>
        <taxon>Neoteleostei</taxon>
        <taxon>Acanthomorphata</taxon>
        <taxon>Eupercaria</taxon>
        <taxon>Perciformes</taxon>
        <taxon>Notothenioidei</taxon>
        <taxon>Nototheniidae</taxon>
        <taxon>Dissostichus</taxon>
    </lineage>
</organism>
<keyword evidence="2" id="KW-1185">Reference proteome</keyword>
<gene>
    <name evidence="1" type="ORF">KUDE01_007399</name>
</gene>
<dbReference type="EMBL" id="JASDAP010000013">
    <property type="protein sequence ID" value="KAK1892324.1"/>
    <property type="molecule type" value="Genomic_DNA"/>
</dbReference>
<dbReference type="AlphaFoldDB" id="A0AAD9F858"/>
<keyword evidence="1" id="KW-0560">Oxidoreductase</keyword>
<sequence length="71" mass="8267">MWMEYFLVATGWRLLRRPASLTLTSCWSVKSARHSWTLTELSQDIQSGQRGKPCEWRVFDLSQINYGADSN</sequence>
<protein>
    <submittedName>
        <fullName evidence="1">Heme-degrading monooxygenase</fullName>
    </submittedName>
</protein>